<keyword evidence="8" id="KW-0902">Two-component regulatory system</keyword>
<feature type="domain" description="Histidine kinase" evidence="12">
    <location>
        <begin position="410"/>
        <end position="633"/>
    </location>
</feature>
<dbReference type="InterPro" id="IPR003661">
    <property type="entry name" value="HisK_dim/P_dom"/>
</dbReference>
<reference evidence="15" key="1">
    <citation type="submission" date="2016-10" db="EMBL/GenBank/DDBJ databases">
        <authorList>
            <person name="Varghese N."/>
            <person name="Submissions S."/>
        </authorList>
    </citation>
    <scope>NUCLEOTIDE SEQUENCE [LARGE SCALE GENOMIC DNA]</scope>
    <source>
        <strain evidence="15">DSM 100420</strain>
    </source>
</reference>
<keyword evidence="6 14" id="KW-0418">Kinase</keyword>
<dbReference type="PROSITE" id="PS50109">
    <property type="entry name" value="HIS_KIN"/>
    <property type="match status" value="1"/>
</dbReference>
<dbReference type="Pfam" id="PF02518">
    <property type="entry name" value="HATPase_c"/>
    <property type="match status" value="1"/>
</dbReference>
<evidence type="ECO:0000259" key="12">
    <source>
        <dbReference type="PROSITE" id="PS50109"/>
    </source>
</evidence>
<dbReference type="SUPFAM" id="SSF55874">
    <property type="entry name" value="ATPase domain of HSP90 chaperone/DNA topoisomerase II/histidine kinase"/>
    <property type="match status" value="1"/>
</dbReference>
<dbReference type="InterPro" id="IPR011006">
    <property type="entry name" value="CheY-like_superfamily"/>
</dbReference>
<dbReference type="Gene3D" id="1.10.287.130">
    <property type="match status" value="1"/>
</dbReference>
<evidence type="ECO:0000256" key="2">
    <source>
        <dbReference type="ARBA" id="ARBA00012438"/>
    </source>
</evidence>
<dbReference type="InterPro" id="IPR036890">
    <property type="entry name" value="HATPase_C_sf"/>
</dbReference>
<gene>
    <name evidence="14" type="ORF">SAMN05444004_10497</name>
</gene>
<dbReference type="Pfam" id="PF00072">
    <property type="entry name" value="Response_reg"/>
    <property type="match status" value="1"/>
</dbReference>
<keyword evidence="11" id="KW-0472">Membrane</keyword>
<dbReference type="PANTHER" id="PTHR43065">
    <property type="entry name" value="SENSOR HISTIDINE KINASE"/>
    <property type="match status" value="1"/>
</dbReference>
<dbReference type="Gene3D" id="3.40.50.2300">
    <property type="match status" value="1"/>
</dbReference>
<dbReference type="SMART" id="SM00388">
    <property type="entry name" value="HisKA"/>
    <property type="match status" value="1"/>
</dbReference>
<evidence type="ECO:0000256" key="9">
    <source>
        <dbReference type="PROSITE-ProRule" id="PRU00169"/>
    </source>
</evidence>
<keyword evidence="11" id="KW-1133">Transmembrane helix</keyword>
<keyword evidence="11" id="KW-0812">Transmembrane</keyword>
<feature type="transmembrane region" description="Helical" evidence="11">
    <location>
        <begin position="57"/>
        <end position="81"/>
    </location>
</feature>
<organism evidence="14 15">
    <name type="scientific">Jannaschia faecimaris</name>
    <dbReference type="NCBI Taxonomy" id="1244108"/>
    <lineage>
        <taxon>Bacteria</taxon>
        <taxon>Pseudomonadati</taxon>
        <taxon>Pseudomonadota</taxon>
        <taxon>Alphaproteobacteria</taxon>
        <taxon>Rhodobacterales</taxon>
        <taxon>Roseobacteraceae</taxon>
        <taxon>Jannaschia</taxon>
    </lineage>
</organism>
<dbReference type="STRING" id="1244108.SAMN05444004_10497"/>
<dbReference type="InterPro" id="IPR004358">
    <property type="entry name" value="Sig_transdc_His_kin-like_C"/>
</dbReference>
<dbReference type="Gene3D" id="3.30.450.20">
    <property type="entry name" value="PAS domain"/>
    <property type="match status" value="1"/>
</dbReference>
<dbReference type="SMART" id="SM00448">
    <property type="entry name" value="REC"/>
    <property type="match status" value="1"/>
</dbReference>
<feature type="modified residue" description="4-aspartylphosphate" evidence="9">
    <location>
        <position position="884"/>
    </location>
</feature>
<feature type="compositionally biased region" description="Basic and acidic residues" evidence="10">
    <location>
        <begin position="747"/>
        <end position="783"/>
    </location>
</feature>
<dbReference type="FunFam" id="1.10.287.130:FF:000037">
    <property type="entry name" value="Hybrid sensor histidine kinase/response regulator"/>
    <property type="match status" value="1"/>
</dbReference>
<keyword evidence="4" id="KW-0808">Transferase</keyword>
<dbReference type="PANTHER" id="PTHR43065:SF46">
    <property type="entry name" value="C4-DICARBOXYLATE TRANSPORT SENSOR PROTEIN DCTB"/>
    <property type="match status" value="1"/>
</dbReference>
<dbReference type="AlphaFoldDB" id="A0A1H3NUU3"/>
<dbReference type="InterPro" id="IPR003594">
    <property type="entry name" value="HATPase_dom"/>
</dbReference>
<feature type="region of interest" description="Disordered" evidence="10">
    <location>
        <begin position="664"/>
        <end position="706"/>
    </location>
</feature>
<dbReference type="EMBL" id="FNPX01000004">
    <property type="protein sequence ID" value="SDY91939.1"/>
    <property type="molecule type" value="Genomic_DNA"/>
</dbReference>
<evidence type="ECO:0000256" key="7">
    <source>
        <dbReference type="ARBA" id="ARBA00022840"/>
    </source>
</evidence>
<protein>
    <recommendedName>
        <fullName evidence="2">histidine kinase</fullName>
        <ecNumber evidence="2">2.7.13.3</ecNumber>
    </recommendedName>
</protein>
<evidence type="ECO:0000256" key="3">
    <source>
        <dbReference type="ARBA" id="ARBA00022553"/>
    </source>
</evidence>
<evidence type="ECO:0000256" key="6">
    <source>
        <dbReference type="ARBA" id="ARBA00022777"/>
    </source>
</evidence>
<dbReference type="SMART" id="SM00387">
    <property type="entry name" value="HATPase_c"/>
    <property type="match status" value="1"/>
</dbReference>
<keyword evidence="15" id="KW-1185">Reference proteome</keyword>
<evidence type="ECO:0000256" key="10">
    <source>
        <dbReference type="SAM" id="MobiDB-lite"/>
    </source>
</evidence>
<dbReference type="Proteomes" id="UP000198914">
    <property type="component" value="Unassembled WGS sequence"/>
</dbReference>
<feature type="compositionally biased region" description="Pro residues" evidence="10">
    <location>
        <begin position="674"/>
        <end position="688"/>
    </location>
</feature>
<feature type="region of interest" description="Disordered" evidence="10">
    <location>
        <begin position="737"/>
        <end position="792"/>
    </location>
</feature>
<proteinExistence type="predicted"/>
<dbReference type="SUPFAM" id="SSF52172">
    <property type="entry name" value="CheY-like"/>
    <property type="match status" value="1"/>
</dbReference>
<keyword evidence="3 9" id="KW-0597">Phosphoprotein</keyword>
<comment type="catalytic activity">
    <reaction evidence="1">
        <text>ATP + protein L-histidine = ADP + protein N-phospho-L-histidine.</text>
        <dbReference type="EC" id="2.7.13.3"/>
    </reaction>
</comment>
<feature type="transmembrane region" description="Helical" evidence="11">
    <location>
        <begin position="30"/>
        <end position="51"/>
    </location>
</feature>
<dbReference type="PRINTS" id="PR00344">
    <property type="entry name" value="BCTRLSENSOR"/>
</dbReference>
<evidence type="ECO:0000256" key="4">
    <source>
        <dbReference type="ARBA" id="ARBA00022679"/>
    </source>
</evidence>
<dbReference type="InterPro" id="IPR001789">
    <property type="entry name" value="Sig_transdc_resp-reg_receiver"/>
</dbReference>
<evidence type="ECO:0000313" key="14">
    <source>
        <dbReference type="EMBL" id="SDY91939.1"/>
    </source>
</evidence>
<feature type="domain" description="Response regulatory" evidence="13">
    <location>
        <begin position="833"/>
        <end position="949"/>
    </location>
</feature>
<accession>A0A1H3NUU3</accession>
<dbReference type="GO" id="GO:0005524">
    <property type="term" value="F:ATP binding"/>
    <property type="evidence" value="ECO:0007669"/>
    <property type="project" value="UniProtKB-KW"/>
</dbReference>
<evidence type="ECO:0000256" key="8">
    <source>
        <dbReference type="ARBA" id="ARBA00023012"/>
    </source>
</evidence>
<dbReference type="CDD" id="cd00082">
    <property type="entry name" value="HisKA"/>
    <property type="match status" value="1"/>
</dbReference>
<evidence type="ECO:0000313" key="15">
    <source>
        <dbReference type="Proteomes" id="UP000198914"/>
    </source>
</evidence>
<name>A0A1H3NUU3_9RHOB</name>
<evidence type="ECO:0000256" key="5">
    <source>
        <dbReference type="ARBA" id="ARBA00022741"/>
    </source>
</evidence>
<sequence length="950" mass="103335">MRSSPAGGSSAKVWAKALGNTTQILRRLRLGSFVLLFASVLTASASFWVASPDPDRLLLTIAASLAVLFVVVQVAAFFAGWTAERRVRAVMDFLENDGAPGFCTSEDGVIMSQNCAARDRFGPQEGATMTRALEPLFANPDAVVHRMHLAAAKTDVVAREEVVTRRGHVRVAVHRMPVGYVWCLEDLVDRPKRTADGIGLPVFTFGPTGTILYMNEVLRATVGSRVKRLRDMFDVVPLENGGLNRLITRDGGQPVRVVLSEPVDGRQEVFVLPANERTDDHVALDTLPVALLRLDAEGTVVFANRLARDLLPAIAAGHERRLAALVEGLGRSVREWVSEAAAGRGLYRAEVVRVTGAEVETYLQITLGRPVGDGDNELLAVVNDATELKTLEAQFVQSQKMQAIGQLAGGVAHDFNNLLTAISGHCDLLMLRHGEGDEDYADLTQITQNANRAAALVGQLLAFSRKQTLEMQPIDLRDTLGDLAHLLNRLVGERVVLRLEHDPALIPIRGDRRQLEQVLMNLVVNARDAMPGGGEILVSTECRYLDRPMTRDRVSVPSGQYVVVVVTDEGQGISPDNLGRIFEPFFTTKRPGEGTGLGLSMAYGIVKQSGGYIFADSVPGEGTRFSLFFPALTGEESQAFKLLSARTSNDAQSALTLPLHNRHARSGRHVRPGVPIPIDPTQAPPSGAPPMHALADEPASDTRNETVDQTYQTAASGEIDKSLSEIAPTTQFEGVEPTANAHQTSPSRHDDDHSPLTEMHGEILGQHKDDDREVPDAHSRENLTDSLGPRVPDLNKQRERILGAGDVLTTGQNNLMDAAAEIKPKTPLPERPIVLLVEDEAPVRAFASRALRLRGYDVREAESAEAALEQLEDMSLNVDLFVTDVMMPGLDGPTWVREAMKQRPDVRTIFISGYTQDALSETSVPVPNSVFLPKPFSLADLTRTVERALA</sequence>
<dbReference type="InterPro" id="IPR036097">
    <property type="entry name" value="HisK_dim/P_sf"/>
</dbReference>
<dbReference type="EC" id="2.7.13.3" evidence="2"/>
<dbReference type="GO" id="GO:0000155">
    <property type="term" value="F:phosphorelay sensor kinase activity"/>
    <property type="evidence" value="ECO:0007669"/>
    <property type="project" value="InterPro"/>
</dbReference>
<keyword evidence="7" id="KW-0067">ATP-binding</keyword>
<evidence type="ECO:0000259" key="13">
    <source>
        <dbReference type="PROSITE" id="PS50110"/>
    </source>
</evidence>
<evidence type="ECO:0000256" key="11">
    <source>
        <dbReference type="SAM" id="Phobius"/>
    </source>
</evidence>
<dbReference type="PROSITE" id="PS50110">
    <property type="entry name" value="RESPONSE_REGULATORY"/>
    <property type="match status" value="1"/>
</dbReference>
<dbReference type="SUPFAM" id="SSF47384">
    <property type="entry name" value="Homodimeric domain of signal transducing histidine kinase"/>
    <property type="match status" value="1"/>
</dbReference>
<evidence type="ECO:0000256" key="1">
    <source>
        <dbReference type="ARBA" id="ARBA00000085"/>
    </source>
</evidence>
<dbReference type="Pfam" id="PF00512">
    <property type="entry name" value="HisKA"/>
    <property type="match status" value="1"/>
</dbReference>
<dbReference type="InterPro" id="IPR005467">
    <property type="entry name" value="His_kinase_dom"/>
</dbReference>
<dbReference type="Gene3D" id="3.30.565.10">
    <property type="entry name" value="Histidine kinase-like ATPase, C-terminal domain"/>
    <property type="match status" value="1"/>
</dbReference>
<keyword evidence="5" id="KW-0547">Nucleotide-binding</keyword>